<dbReference type="AlphaFoldDB" id="A0A3A5KEN0"/>
<comment type="caution">
    <text evidence="1">The sequence shown here is derived from an EMBL/GenBank/DDBJ whole genome shotgun (WGS) entry which is preliminary data.</text>
</comment>
<organism evidence="1 2">
    <name type="scientific">Mesorhizobium waimense</name>
    <dbReference type="NCBI Taxonomy" id="1300307"/>
    <lineage>
        <taxon>Bacteria</taxon>
        <taxon>Pseudomonadati</taxon>
        <taxon>Pseudomonadota</taxon>
        <taxon>Alphaproteobacteria</taxon>
        <taxon>Hyphomicrobiales</taxon>
        <taxon>Phyllobacteriaceae</taxon>
        <taxon>Mesorhizobium</taxon>
    </lineage>
</organism>
<evidence type="ECO:0000313" key="1">
    <source>
        <dbReference type="EMBL" id="RJT33476.1"/>
    </source>
</evidence>
<dbReference type="Pfam" id="PF11367">
    <property type="entry name" value="Tail_completion_gp17"/>
    <property type="match status" value="1"/>
</dbReference>
<evidence type="ECO:0000313" key="2">
    <source>
        <dbReference type="Proteomes" id="UP000272706"/>
    </source>
</evidence>
<dbReference type="InterPro" id="IPR021508">
    <property type="entry name" value="Gp17-like"/>
</dbReference>
<reference evidence="1 2" key="1">
    <citation type="submission" date="2018-09" db="EMBL/GenBank/DDBJ databases">
        <title>Mesorhizobium carmichaelinearum sp. nov. isolated from Carmichaelinea spp. root nodules in New Zealand.</title>
        <authorList>
            <person name="De Meyer S.E."/>
        </authorList>
    </citation>
    <scope>NUCLEOTIDE SEQUENCE [LARGE SCALE GENOMIC DNA]</scope>
    <source>
        <strain evidence="1 2">ICMP19557</strain>
    </source>
</reference>
<dbReference type="OrthoDB" id="7630456at2"/>
<dbReference type="RefSeq" id="WP_120016923.1">
    <property type="nucleotide sequence ID" value="NZ_QZWZ01000022.1"/>
</dbReference>
<dbReference type="EMBL" id="QZWZ01000022">
    <property type="protein sequence ID" value="RJT33476.1"/>
    <property type="molecule type" value="Genomic_DNA"/>
</dbReference>
<proteinExistence type="predicted"/>
<dbReference type="Proteomes" id="UP000272706">
    <property type="component" value="Unassembled WGS sequence"/>
</dbReference>
<gene>
    <name evidence="1" type="ORF">D3227_24915</name>
</gene>
<protein>
    <submittedName>
        <fullName evidence="1">DUF3168 domain-containing protein</fullName>
    </submittedName>
</protein>
<keyword evidence="2" id="KW-1185">Reference proteome</keyword>
<dbReference type="Gene3D" id="3.30.2000.30">
    <property type="match status" value="1"/>
</dbReference>
<accession>A0A3A5KEN0</accession>
<sequence length="135" mass="14498">MTAPGDLLQALFQRLRSDATLSALLGGAGLLEQATDNAAFPHVTCGRTSAFDLDTGADNDADQLVTLHVWSKAHGDAETRVIMDSIKARLADAALAFGPHGQTRLSLEFAEARYDEDLAVHHGLLRFRAITQENA</sequence>
<name>A0A3A5KEN0_9HYPH</name>
<dbReference type="InterPro" id="IPR053745">
    <property type="entry name" value="Viral_Tail_Comp_sf"/>
</dbReference>